<dbReference type="NCBIfam" id="TIGR01975">
    <property type="entry name" value="isoAsp_dipep"/>
    <property type="match status" value="1"/>
</dbReference>
<comment type="similarity">
    <text evidence="1">Belongs to the peptidase M38 family.</text>
</comment>
<dbReference type="PIRSF" id="PIRSF001238">
    <property type="entry name" value="IadA"/>
    <property type="match status" value="1"/>
</dbReference>
<dbReference type="GO" id="GO:0008237">
    <property type="term" value="F:metallopeptidase activity"/>
    <property type="evidence" value="ECO:0007669"/>
    <property type="project" value="UniProtKB-KW"/>
</dbReference>
<dbReference type="InterPro" id="IPR010229">
    <property type="entry name" value="Pept_M38_dipep"/>
</dbReference>
<evidence type="ECO:0000313" key="7">
    <source>
        <dbReference type="Proteomes" id="UP000555828"/>
    </source>
</evidence>
<keyword evidence="1" id="KW-0482">Metalloprotease</keyword>
<dbReference type="Gene3D" id="3.20.20.140">
    <property type="entry name" value="Metal-dependent hydrolases"/>
    <property type="match status" value="1"/>
</dbReference>
<dbReference type="GO" id="GO:0005737">
    <property type="term" value="C:cytoplasm"/>
    <property type="evidence" value="ECO:0007669"/>
    <property type="project" value="UniProtKB-SubCell"/>
</dbReference>
<proteinExistence type="inferred from homology"/>
<evidence type="ECO:0000256" key="4">
    <source>
        <dbReference type="PIRSR" id="PIRSR001238-3"/>
    </source>
</evidence>
<keyword evidence="1 4" id="KW-0862">Zinc</keyword>
<feature type="binding site" evidence="3">
    <location>
        <position position="127"/>
    </location>
    <ligand>
        <name>substrate</name>
    </ligand>
</feature>
<dbReference type="InterPro" id="IPR006680">
    <property type="entry name" value="Amidohydro-rel"/>
</dbReference>
<gene>
    <name evidence="6" type="ORF">HNP65_001140</name>
</gene>
<feature type="binding site" evidence="3">
    <location>
        <position position="275"/>
    </location>
    <ligand>
        <name>substrate</name>
    </ligand>
</feature>
<keyword evidence="1 4" id="KW-0479">Metal-binding</keyword>
<protein>
    <recommendedName>
        <fullName evidence="1">Isoaspartyl dipeptidase</fullName>
        <ecNumber evidence="1">3.4.19.-</ecNumber>
    </recommendedName>
</protein>
<dbReference type="GO" id="GO:0016810">
    <property type="term" value="F:hydrolase activity, acting on carbon-nitrogen (but not peptide) bonds"/>
    <property type="evidence" value="ECO:0007669"/>
    <property type="project" value="InterPro"/>
</dbReference>
<dbReference type="GO" id="GO:0046872">
    <property type="term" value="F:metal ion binding"/>
    <property type="evidence" value="ECO:0007669"/>
    <property type="project" value="UniProtKB-KW"/>
</dbReference>
<sequence>MLTLLKNLKIFTPYYIGKKDILIANGKIELIEDNLVVPFSKVLDLNGKIAVPGFIDAHVHIIGGGGEGGFQTRTPEITIEELVDSGITTVIGCLGTDDVTRSMEDLYAKSKQLDELGITSFIYTGSYSVPVKTIMGDIKKDLVLIDKVIGVGEIAISDHRSSQPTLEEIKRIVAQARVGGLISKKAGVVNFHVGNGKNGIDYLFEIAENTEIPIYHMYPTHVGRSKELFHRAIEFAKKGGFIDLTASESVVDYLEISINEGIIDNLTMTSDGHGSLPKFDENGRLIKLDVASTTVLFESVKKAVERGLKFEEVIKTITINPAKVLKLNSKGRIEKETDGDIVVLDENLKIEKVIARGKLLKEVQS</sequence>
<dbReference type="InterPro" id="IPR011059">
    <property type="entry name" value="Metal-dep_hydrolase_composite"/>
</dbReference>
<dbReference type="PANTHER" id="PTHR11647:SF1">
    <property type="entry name" value="COLLAPSIN RESPONSE MEDIATOR PROTEIN"/>
    <property type="match status" value="1"/>
</dbReference>
<dbReference type="EMBL" id="JACHEX010000002">
    <property type="protein sequence ID" value="MBB6062702.1"/>
    <property type="molecule type" value="Genomic_DNA"/>
</dbReference>
<dbReference type="InterPro" id="IPR032466">
    <property type="entry name" value="Metal_Hydrolase"/>
</dbReference>
<keyword evidence="7" id="KW-1185">Reference proteome</keyword>
<keyword evidence="1" id="KW-0645">Protease</keyword>
<feature type="binding site" evidence="4">
    <location>
        <position position="192"/>
    </location>
    <ligand>
        <name>Zn(2+)</name>
        <dbReference type="ChEBI" id="CHEBI:29105"/>
        <label>2</label>
        <note>catalytic</note>
    </ligand>
</feature>
<evidence type="ECO:0000313" key="6">
    <source>
        <dbReference type="EMBL" id="MBB6062702.1"/>
    </source>
</evidence>
<dbReference type="AlphaFoldDB" id="A0A841GGI9"/>
<feature type="domain" description="Amidohydrolase-related" evidence="5">
    <location>
        <begin position="49"/>
        <end position="359"/>
    </location>
</feature>
<dbReference type="GO" id="GO:0008798">
    <property type="term" value="F:beta-aspartyl-peptidase activity"/>
    <property type="evidence" value="ECO:0007669"/>
    <property type="project" value="InterPro"/>
</dbReference>
<dbReference type="GO" id="GO:0006508">
    <property type="term" value="P:proteolysis"/>
    <property type="evidence" value="ECO:0007669"/>
    <property type="project" value="UniProtKB-KW"/>
</dbReference>
<reference evidence="6 7" key="1">
    <citation type="submission" date="2020-08" db="EMBL/GenBank/DDBJ databases">
        <title>Genomic Encyclopedia of Type Strains, Phase IV (KMG-IV): sequencing the most valuable type-strain genomes for metagenomic binning, comparative biology and taxonomic classification.</title>
        <authorList>
            <person name="Goeker M."/>
        </authorList>
    </citation>
    <scope>NUCLEOTIDE SEQUENCE [LARGE SCALE GENOMIC DNA]</scope>
    <source>
        <strain evidence="6 7">DSM 13481</strain>
    </source>
</reference>
<feature type="binding site" evidence="4">
    <location>
        <position position="271"/>
    </location>
    <ligand>
        <name>Zn(2+)</name>
        <dbReference type="ChEBI" id="CHEBI:29105"/>
        <label>1</label>
        <note>catalytic</note>
    </ligand>
</feature>
<comment type="cofactor">
    <cofactor evidence="1 4">
        <name>Zn(2+)</name>
        <dbReference type="ChEBI" id="CHEBI:29105"/>
    </cofactor>
    <text evidence="1 4">Binds 2 Zn(2+) ions per subunit.</text>
</comment>
<feature type="binding site" evidence="4">
    <location>
        <position position="60"/>
    </location>
    <ligand>
        <name>Zn(2+)</name>
        <dbReference type="ChEBI" id="CHEBI:29105"/>
        <label>1</label>
        <note>catalytic</note>
    </ligand>
</feature>
<dbReference type="PANTHER" id="PTHR11647">
    <property type="entry name" value="HYDRANTOINASE/DIHYDROPYRIMIDINASE FAMILY MEMBER"/>
    <property type="match status" value="1"/>
</dbReference>
<dbReference type="Pfam" id="PF01979">
    <property type="entry name" value="Amidohydro_1"/>
    <property type="match status" value="1"/>
</dbReference>
<comment type="PTM">
    <text evidence="1">Carboxylation allows a single lysine to coordinate two zinc ions.</text>
</comment>
<feature type="active site" description="Proton acceptor" evidence="2">
    <location>
        <position position="271"/>
    </location>
</feature>
<feature type="binding site" evidence="3">
    <location>
        <position position="224"/>
    </location>
    <ligand>
        <name>substrate</name>
    </ligand>
</feature>
<comment type="caution">
    <text evidence="6">The sequence shown here is derived from an EMBL/GenBank/DDBJ whole genome shotgun (WGS) entry which is preliminary data.</text>
</comment>
<dbReference type="EC" id="3.4.19.-" evidence="1"/>
<dbReference type="Gene3D" id="2.30.40.10">
    <property type="entry name" value="Urease, subunit C, domain 1"/>
    <property type="match status" value="1"/>
</dbReference>
<evidence type="ECO:0000259" key="5">
    <source>
        <dbReference type="Pfam" id="PF01979"/>
    </source>
</evidence>
<dbReference type="SUPFAM" id="SSF51338">
    <property type="entry name" value="Composite domain of metallo-dependent hydrolases"/>
    <property type="match status" value="1"/>
</dbReference>
<keyword evidence="1 6" id="KW-0378">Hydrolase</keyword>
<feature type="binding site" evidence="4">
    <location>
        <position position="221"/>
    </location>
    <ligand>
        <name>Zn(2+)</name>
        <dbReference type="ChEBI" id="CHEBI:29105"/>
        <label>2</label>
        <note>catalytic</note>
    </ligand>
</feature>
<organism evidence="6 7">
    <name type="scientific">Thermosipho japonicus</name>
    <dbReference type="NCBI Taxonomy" id="90323"/>
    <lineage>
        <taxon>Bacteria</taxon>
        <taxon>Thermotogati</taxon>
        <taxon>Thermotogota</taxon>
        <taxon>Thermotogae</taxon>
        <taxon>Thermotogales</taxon>
        <taxon>Fervidobacteriaceae</taxon>
        <taxon>Thermosipho</taxon>
    </lineage>
</organism>
<evidence type="ECO:0000256" key="3">
    <source>
        <dbReference type="PIRSR" id="PIRSR001238-2"/>
    </source>
</evidence>
<feature type="binding site" evidence="4">
    <location>
        <position position="58"/>
    </location>
    <ligand>
        <name>Zn(2+)</name>
        <dbReference type="ChEBI" id="CHEBI:29105"/>
        <label>1</label>
        <note>catalytic</note>
    </ligand>
</feature>
<dbReference type="RefSeq" id="WP_184619343.1">
    <property type="nucleotide sequence ID" value="NZ_JACHEX010000002.1"/>
</dbReference>
<dbReference type="SUPFAM" id="SSF51556">
    <property type="entry name" value="Metallo-dependent hydrolases"/>
    <property type="match status" value="1"/>
</dbReference>
<feature type="binding site" evidence="3">
    <location>
        <position position="160"/>
    </location>
    <ligand>
        <name>substrate</name>
    </ligand>
</feature>
<feature type="binding site" evidence="3">
    <location>
        <position position="96"/>
    </location>
    <ligand>
        <name>substrate</name>
    </ligand>
</feature>
<dbReference type="InterPro" id="IPR050378">
    <property type="entry name" value="Metallo-dep_Hydrolases_sf"/>
</dbReference>
<evidence type="ECO:0000256" key="1">
    <source>
        <dbReference type="PIRNR" id="PIRNR001238"/>
    </source>
</evidence>
<dbReference type="Proteomes" id="UP000555828">
    <property type="component" value="Unassembled WGS sequence"/>
</dbReference>
<name>A0A841GGI9_9BACT</name>
<evidence type="ECO:0000256" key="2">
    <source>
        <dbReference type="PIRSR" id="PIRSR001238-1"/>
    </source>
</evidence>
<comment type="subcellular location">
    <subcellularLocation>
        <location evidence="1">Cytoplasm</location>
    </subcellularLocation>
</comment>
<feature type="binding site" evidence="3">
    <location>
        <begin position="65"/>
        <end position="67"/>
    </location>
    <ligand>
        <name>substrate</name>
    </ligand>
</feature>
<accession>A0A841GGI9</accession>
<comment type="function">
    <text evidence="1">Catalyzes the hydrolytic cleavage of a subset of L-isoaspartyl (L-beta-aspartyl) dipeptides. Used to degrade proteins damaged by L-isoaspartyl residues formation.</text>
</comment>